<name>A0A0D8IAB8_9CLOT</name>
<evidence type="ECO:0000313" key="2">
    <source>
        <dbReference type="Proteomes" id="UP000035704"/>
    </source>
</evidence>
<accession>A0A0D8IAB8</accession>
<reference evidence="1 2" key="1">
    <citation type="submission" date="2014-10" db="EMBL/GenBank/DDBJ databases">
        <title>Genome sequence of Clostridium aceticum DSM 1496.</title>
        <authorList>
            <person name="Poehlein A."/>
            <person name="Schiel-Bengelsdorf B."/>
            <person name="Gottschalk G."/>
            <person name="Duerre P."/>
            <person name="Daniel R."/>
        </authorList>
    </citation>
    <scope>NUCLEOTIDE SEQUENCE [LARGE SCALE GENOMIC DNA]</scope>
    <source>
        <strain evidence="1 2">DSM 1496</strain>
    </source>
</reference>
<sequence length="272" mass="30388">MENLGVVVLHSIPGRIRVRILPDVNGIQESIEKLTENTDILMTKYTSITRTLLIRYKSYQLKQEQVLIQLGFVLSLQNNLKTIKIIPKCCSLKISPLAVYSGISLLGAFATTALHMPTQVQSSFKGIAALGTAGAVVEHGIMEIKEKGVYDFEVISLVYLINGILQNNYLKVAAITWGLTFGRHFADVPLKNVYIKAYKVIEGSTDAEDYDAIISYDASAFNIISLIKFFKTTINKLNFRENPLNMETANNNYCRGLQKASGFVYKCAYARR</sequence>
<dbReference type="Proteomes" id="UP000035704">
    <property type="component" value="Chromosome"/>
</dbReference>
<protein>
    <submittedName>
        <fullName evidence="1">Uncharacterized protein</fullName>
    </submittedName>
</protein>
<dbReference type="PATRIC" id="fig|84022.5.peg.366"/>
<dbReference type="AlphaFoldDB" id="A0A0D8IAB8"/>
<proteinExistence type="predicted"/>
<dbReference type="OrthoDB" id="1931739at2"/>
<dbReference type="KEGG" id="cace:CACET_c29470"/>
<dbReference type="STRING" id="84022.CACET_c29470"/>
<keyword evidence="2" id="KW-1185">Reference proteome</keyword>
<dbReference type="EMBL" id="CP009687">
    <property type="protein sequence ID" value="AKL96391.1"/>
    <property type="molecule type" value="Genomic_DNA"/>
</dbReference>
<gene>
    <name evidence="1" type="ORF">CACET_c29470</name>
</gene>
<evidence type="ECO:0000313" key="1">
    <source>
        <dbReference type="EMBL" id="AKL96391.1"/>
    </source>
</evidence>
<dbReference type="RefSeq" id="WP_044824920.1">
    <property type="nucleotide sequence ID" value="NZ_CP009687.1"/>
</dbReference>
<organism evidence="1 2">
    <name type="scientific">Clostridium aceticum</name>
    <dbReference type="NCBI Taxonomy" id="84022"/>
    <lineage>
        <taxon>Bacteria</taxon>
        <taxon>Bacillati</taxon>
        <taxon>Bacillota</taxon>
        <taxon>Clostridia</taxon>
        <taxon>Eubacteriales</taxon>
        <taxon>Clostridiaceae</taxon>
        <taxon>Clostridium</taxon>
    </lineage>
</organism>